<dbReference type="EMBL" id="CP012898">
    <property type="protein sequence ID" value="ALJ04667.1"/>
    <property type="molecule type" value="Genomic_DNA"/>
</dbReference>
<dbReference type="Gene3D" id="3.40.50.2000">
    <property type="entry name" value="Glycogen Phosphorylase B"/>
    <property type="match status" value="1"/>
</dbReference>
<feature type="domain" description="Spore protein YkvP/CgeB glycosyl transferase-like" evidence="1">
    <location>
        <begin position="248"/>
        <end position="374"/>
    </location>
</feature>
<dbReference type="SUPFAM" id="SSF53756">
    <property type="entry name" value="UDP-Glycosyltransferase/glycogen phosphorylase"/>
    <property type="match status" value="1"/>
</dbReference>
<dbReference type="Pfam" id="PF13524">
    <property type="entry name" value="Glyco_trans_1_2"/>
    <property type="match status" value="1"/>
</dbReference>
<name>A0A0P0CF61_9FLAO</name>
<evidence type="ECO:0000313" key="2">
    <source>
        <dbReference type="EMBL" id="ALJ04667.1"/>
    </source>
</evidence>
<accession>A0A0P0CF61</accession>
<dbReference type="STRING" id="1736674.APS56_05755"/>
<dbReference type="KEGG" id="ahz:APS56_05755"/>
<sequence length="379" mass="44669">MKILLIGEYSRLHNSLKEGLIKNGHNTLLIGSGDGFKNYPIDIDISAKSKEIPFLFFFIKVFYRIFKIDLSKIEVAYKFYRILPKLKDFDVVQLINEDCIKTFYKIEKWFLKKLKKQNKKLFLLSCGTDYVSVKYANDKKPRYSILTPLHENNKLKKKYNHILRYLSKPNYELHKFLYQNINGVLASDMDYHLPLKNHPKYLGLIPNPINIENLDFIPLQITDRINIFHGINTENAYKKGSSHFESALKIIQNKYPEKVNIVTTKDIPYKEYITLYNESHILLDQVYGYDQGYNALEAMAKGKVVFTGAEQEWLEYYNLQEDTVAINALPDEKKIAEKLEWLILNPEKIIEISKNARIFIEKEHNYITVAENYIEKWKN</sequence>
<evidence type="ECO:0000313" key="3">
    <source>
        <dbReference type="Proteomes" id="UP000057981"/>
    </source>
</evidence>
<evidence type="ECO:0000259" key="1">
    <source>
        <dbReference type="Pfam" id="PF13524"/>
    </source>
</evidence>
<gene>
    <name evidence="2" type="ORF">APS56_05755</name>
</gene>
<protein>
    <submittedName>
        <fullName evidence="2">Glycosyl transferase family 1</fullName>
    </submittedName>
</protein>
<proteinExistence type="predicted"/>
<dbReference type="OrthoDB" id="6638088at2"/>
<dbReference type="RefSeq" id="WP_054725862.1">
    <property type="nucleotide sequence ID" value="NZ_CP012898.1"/>
</dbReference>
<dbReference type="Proteomes" id="UP000057981">
    <property type="component" value="Chromosome"/>
</dbReference>
<organism evidence="2 3">
    <name type="scientific">Pseudalgibacter alginicilyticus</name>
    <dbReference type="NCBI Taxonomy" id="1736674"/>
    <lineage>
        <taxon>Bacteria</taxon>
        <taxon>Pseudomonadati</taxon>
        <taxon>Bacteroidota</taxon>
        <taxon>Flavobacteriia</taxon>
        <taxon>Flavobacteriales</taxon>
        <taxon>Flavobacteriaceae</taxon>
        <taxon>Pseudalgibacter</taxon>
    </lineage>
</organism>
<dbReference type="InterPro" id="IPR055259">
    <property type="entry name" value="YkvP/CgeB_Glyco_trans-like"/>
</dbReference>
<dbReference type="GO" id="GO:0016740">
    <property type="term" value="F:transferase activity"/>
    <property type="evidence" value="ECO:0007669"/>
    <property type="project" value="UniProtKB-KW"/>
</dbReference>
<dbReference type="PATRIC" id="fig|1736674.3.peg.1175"/>
<keyword evidence="3" id="KW-1185">Reference proteome</keyword>
<keyword evidence="2" id="KW-0808">Transferase</keyword>
<dbReference type="AlphaFoldDB" id="A0A0P0CF61"/>
<reference evidence="2 3" key="1">
    <citation type="submission" date="2015-10" db="EMBL/GenBank/DDBJ databases">
        <authorList>
            <person name="Gilbert D.G."/>
        </authorList>
    </citation>
    <scope>NUCLEOTIDE SEQUENCE [LARGE SCALE GENOMIC DNA]</scope>
    <source>
        <strain evidence="3">HZ-22</strain>
    </source>
</reference>